<dbReference type="InterPro" id="IPR027417">
    <property type="entry name" value="P-loop_NTPase"/>
</dbReference>
<evidence type="ECO:0000313" key="2">
    <source>
        <dbReference type="EMBL" id="KAH9372757.1"/>
    </source>
</evidence>
<dbReference type="AlphaFoldDB" id="A0A9J6GBH0"/>
<protein>
    <submittedName>
        <fullName evidence="2">Uncharacterized protein</fullName>
    </submittedName>
</protein>
<gene>
    <name evidence="2" type="ORF">HPB48_020064</name>
</gene>
<organism evidence="2 3">
    <name type="scientific">Haemaphysalis longicornis</name>
    <name type="common">Bush tick</name>
    <dbReference type="NCBI Taxonomy" id="44386"/>
    <lineage>
        <taxon>Eukaryota</taxon>
        <taxon>Metazoa</taxon>
        <taxon>Ecdysozoa</taxon>
        <taxon>Arthropoda</taxon>
        <taxon>Chelicerata</taxon>
        <taxon>Arachnida</taxon>
        <taxon>Acari</taxon>
        <taxon>Parasitiformes</taxon>
        <taxon>Ixodida</taxon>
        <taxon>Ixodoidea</taxon>
        <taxon>Ixodidae</taxon>
        <taxon>Haemaphysalinae</taxon>
        <taxon>Haemaphysalis</taxon>
    </lineage>
</organism>
<proteinExistence type="predicted"/>
<reference evidence="2 3" key="1">
    <citation type="journal article" date="2020" name="Cell">
        <title>Large-Scale Comparative Analyses of Tick Genomes Elucidate Their Genetic Diversity and Vector Capacities.</title>
        <authorList>
            <consortium name="Tick Genome and Microbiome Consortium (TIGMIC)"/>
            <person name="Jia N."/>
            <person name="Wang J."/>
            <person name="Shi W."/>
            <person name="Du L."/>
            <person name="Sun Y."/>
            <person name="Zhan W."/>
            <person name="Jiang J.F."/>
            <person name="Wang Q."/>
            <person name="Zhang B."/>
            <person name="Ji P."/>
            <person name="Bell-Sakyi L."/>
            <person name="Cui X.M."/>
            <person name="Yuan T.T."/>
            <person name="Jiang B.G."/>
            <person name="Yang W.F."/>
            <person name="Lam T.T."/>
            <person name="Chang Q.C."/>
            <person name="Ding S.J."/>
            <person name="Wang X.J."/>
            <person name="Zhu J.G."/>
            <person name="Ruan X.D."/>
            <person name="Zhao L."/>
            <person name="Wei J.T."/>
            <person name="Ye R.Z."/>
            <person name="Que T.C."/>
            <person name="Du C.H."/>
            <person name="Zhou Y.H."/>
            <person name="Cheng J.X."/>
            <person name="Dai P.F."/>
            <person name="Guo W.B."/>
            <person name="Han X.H."/>
            <person name="Huang E.J."/>
            <person name="Li L.F."/>
            <person name="Wei W."/>
            <person name="Gao Y.C."/>
            <person name="Liu J.Z."/>
            <person name="Shao H.Z."/>
            <person name="Wang X."/>
            <person name="Wang C.C."/>
            <person name="Yang T.C."/>
            <person name="Huo Q.B."/>
            <person name="Li W."/>
            <person name="Chen H.Y."/>
            <person name="Chen S.E."/>
            <person name="Zhou L.G."/>
            <person name="Ni X.B."/>
            <person name="Tian J.H."/>
            <person name="Sheng Y."/>
            <person name="Liu T."/>
            <person name="Pan Y.S."/>
            <person name="Xia L.Y."/>
            <person name="Li J."/>
            <person name="Zhao F."/>
            <person name="Cao W.C."/>
        </authorList>
    </citation>
    <scope>NUCLEOTIDE SEQUENCE [LARGE SCALE GENOMIC DNA]</scope>
    <source>
        <strain evidence="2">HaeL-2018</strain>
    </source>
</reference>
<keyword evidence="3" id="KW-1185">Reference proteome</keyword>
<evidence type="ECO:0000313" key="3">
    <source>
        <dbReference type="Proteomes" id="UP000821853"/>
    </source>
</evidence>
<dbReference type="OMA" id="VICHVAN"/>
<dbReference type="VEuPathDB" id="VectorBase:HLOH_051496"/>
<name>A0A9J6GBH0_HAELO</name>
<sequence length="497" mass="55313">MSFLTTRAHGAAAGRLRVPVLSHSVRCSSFWRPPARQRHEPILNLIVAMGCAPLKVPCIARRRQTGPLVDLVIGSDVRPTTVSLPNKKLIFVFGGPCSRKGQIVNDIASCFRFEIVSAEPLILAHFAKQLHSDDDSEDPPRGIAQRVEDLLKDDPSRLSLWLLLELLGHELDSRWEPGMVFLADPVPNLRYMLPNKRQLRRCHRDMQLFEERWPCLLALSLCVPESRLSIPARSSWARKLGDEKDIAKTKRRYQEYTESVQDLLHYFRHTNRLVTADVPHDPGLVSDQLAQYLASLGFQPRCTLDPNIVFVPMPKNKRRNSRAALGNIQMLGSPCISPVDKAEPSGCTCLDNIAKEAQQGLLARPMRLACQPGRRFFSVCWQQEPPPEDSKPTRPRVMFSGYERLGGEKPSRAVGTPLGETCLFPEGTDLAACRQVALMCARHLYWQCSAGPHDSRSPASSMSEDIGGAGSKSDAVPTLRLNGGAMEEMNFTPVTDG</sequence>
<accession>A0A9J6GBH0</accession>
<dbReference type="Gene3D" id="3.40.50.300">
    <property type="entry name" value="P-loop containing nucleotide triphosphate hydrolases"/>
    <property type="match status" value="1"/>
</dbReference>
<feature type="region of interest" description="Disordered" evidence="1">
    <location>
        <begin position="454"/>
        <end position="497"/>
    </location>
</feature>
<dbReference type="EMBL" id="JABSTR010000006">
    <property type="protein sequence ID" value="KAH9372757.1"/>
    <property type="molecule type" value="Genomic_DNA"/>
</dbReference>
<evidence type="ECO:0000256" key="1">
    <source>
        <dbReference type="SAM" id="MobiDB-lite"/>
    </source>
</evidence>
<comment type="caution">
    <text evidence="2">The sequence shown here is derived from an EMBL/GenBank/DDBJ whole genome shotgun (WGS) entry which is preliminary data.</text>
</comment>
<dbReference type="OrthoDB" id="5829348at2759"/>
<dbReference type="Proteomes" id="UP000821853">
    <property type="component" value="Chromosome 4"/>
</dbReference>